<evidence type="ECO:0000256" key="1">
    <source>
        <dbReference type="ARBA" id="ARBA00001920"/>
    </source>
</evidence>
<gene>
    <name evidence="16" type="ORF">LJD61_04180</name>
</gene>
<accession>A0ABT1NBV3</accession>
<evidence type="ECO:0000256" key="11">
    <source>
        <dbReference type="ARBA" id="ARBA00023167"/>
    </source>
</evidence>
<dbReference type="InterPro" id="IPR045865">
    <property type="entry name" value="ACT-like_dom_sf"/>
</dbReference>
<comment type="pathway">
    <text evidence="3 13">Amino-acid biosynthesis; L-methionine biosynthesis via de novo pathway; L-homoserine from L-aspartate: step 3/3.</text>
</comment>
<comment type="cofactor">
    <cofactor evidence="1">
        <name>a metal cation</name>
        <dbReference type="ChEBI" id="CHEBI:25213"/>
    </cofactor>
</comment>
<name>A0ABT1NBV3_9FIRM</name>
<dbReference type="Pfam" id="PF00742">
    <property type="entry name" value="Homoserine_dh"/>
    <property type="match status" value="1"/>
</dbReference>
<dbReference type="InterPro" id="IPR016204">
    <property type="entry name" value="HDH"/>
</dbReference>
<dbReference type="InterPro" id="IPR005106">
    <property type="entry name" value="Asp/hSer_DH_NAD-bd"/>
</dbReference>
<dbReference type="Pfam" id="PF03447">
    <property type="entry name" value="NAD_binding_3"/>
    <property type="match status" value="1"/>
</dbReference>
<dbReference type="PIRSF" id="PIRSF000098">
    <property type="entry name" value="Homoser_dehydrog"/>
    <property type="match status" value="1"/>
</dbReference>
<dbReference type="RefSeq" id="WP_255226261.1">
    <property type="nucleotide sequence ID" value="NZ_JAJEKE010000002.1"/>
</dbReference>
<dbReference type="Gene3D" id="3.30.360.10">
    <property type="entry name" value="Dihydrodipicolinate Reductase, domain 2"/>
    <property type="match status" value="1"/>
</dbReference>
<dbReference type="PANTHER" id="PTHR43331:SF1">
    <property type="entry name" value="HOMOSERINE DEHYDROGENASE"/>
    <property type="match status" value="1"/>
</dbReference>
<protein>
    <recommendedName>
        <fullName evidence="6 13">Homoserine dehydrogenase</fullName>
        <ecNumber evidence="5 13">1.1.1.3</ecNumber>
    </recommendedName>
</protein>
<evidence type="ECO:0000313" key="17">
    <source>
        <dbReference type="Proteomes" id="UP001651880"/>
    </source>
</evidence>
<evidence type="ECO:0000256" key="12">
    <source>
        <dbReference type="ARBA" id="ARBA00048841"/>
    </source>
</evidence>
<keyword evidence="8 13" id="KW-0791">Threonine biosynthesis</keyword>
<evidence type="ECO:0000256" key="8">
    <source>
        <dbReference type="ARBA" id="ARBA00022697"/>
    </source>
</evidence>
<organism evidence="16 17">
    <name type="scientific">Lutispora saccharofermentans</name>
    <dbReference type="NCBI Taxonomy" id="3024236"/>
    <lineage>
        <taxon>Bacteria</taxon>
        <taxon>Bacillati</taxon>
        <taxon>Bacillota</taxon>
        <taxon>Clostridia</taxon>
        <taxon>Lutisporales</taxon>
        <taxon>Lutisporaceae</taxon>
        <taxon>Lutispora</taxon>
    </lineage>
</organism>
<keyword evidence="11 13" id="KW-0486">Methionine biosynthesis</keyword>
<evidence type="ECO:0000256" key="7">
    <source>
        <dbReference type="ARBA" id="ARBA00022605"/>
    </source>
</evidence>
<keyword evidence="17" id="KW-1185">Reference proteome</keyword>
<dbReference type="NCBIfam" id="NF004976">
    <property type="entry name" value="PRK06349.1"/>
    <property type="match status" value="1"/>
</dbReference>
<comment type="catalytic activity">
    <reaction evidence="12">
        <text>L-homoserine + NADP(+) = L-aspartate 4-semialdehyde + NADPH + H(+)</text>
        <dbReference type="Rhea" id="RHEA:15761"/>
        <dbReference type="ChEBI" id="CHEBI:15378"/>
        <dbReference type="ChEBI" id="CHEBI:57476"/>
        <dbReference type="ChEBI" id="CHEBI:57783"/>
        <dbReference type="ChEBI" id="CHEBI:58349"/>
        <dbReference type="ChEBI" id="CHEBI:537519"/>
        <dbReference type="EC" id="1.1.1.3"/>
    </reaction>
    <physiologicalReaction direction="right-to-left" evidence="12">
        <dbReference type="Rhea" id="RHEA:15763"/>
    </physiologicalReaction>
</comment>
<proteinExistence type="inferred from homology"/>
<dbReference type="InterPro" id="IPR036291">
    <property type="entry name" value="NAD(P)-bd_dom_sf"/>
</dbReference>
<dbReference type="SUPFAM" id="SSF51735">
    <property type="entry name" value="NAD(P)-binding Rossmann-fold domains"/>
    <property type="match status" value="1"/>
</dbReference>
<evidence type="ECO:0000313" key="16">
    <source>
        <dbReference type="EMBL" id="MCQ1528743.1"/>
    </source>
</evidence>
<dbReference type="Pfam" id="PF01842">
    <property type="entry name" value="ACT"/>
    <property type="match status" value="1"/>
</dbReference>
<keyword evidence="10 13" id="KW-0560">Oxidoreductase</keyword>
<comment type="pathway">
    <text evidence="2 13">Amino-acid biosynthesis; L-threonine biosynthesis; L-threonine from L-aspartate: step 3/5.</text>
</comment>
<evidence type="ECO:0000256" key="2">
    <source>
        <dbReference type="ARBA" id="ARBA00005056"/>
    </source>
</evidence>
<evidence type="ECO:0000256" key="10">
    <source>
        <dbReference type="ARBA" id="ARBA00023002"/>
    </source>
</evidence>
<feature type="domain" description="ACT" evidence="15">
    <location>
        <begin position="350"/>
        <end position="430"/>
    </location>
</feature>
<comment type="similarity">
    <text evidence="4 14">Belongs to the homoserine dehydrogenase family.</text>
</comment>
<dbReference type="PROSITE" id="PS51671">
    <property type="entry name" value="ACT"/>
    <property type="match status" value="1"/>
</dbReference>
<evidence type="ECO:0000259" key="15">
    <source>
        <dbReference type="PROSITE" id="PS51671"/>
    </source>
</evidence>
<dbReference type="SUPFAM" id="SSF55347">
    <property type="entry name" value="Glyceraldehyde-3-phosphate dehydrogenase-like, C-terminal domain"/>
    <property type="match status" value="1"/>
</dbReference>
<dbReference type="SUPFAM" id="SSF55021">
    <property type="entry name" value="ACT-like"/>
    <property type="match status" value="1"/>
</dbReference>
<keyword evidence="9 13" id="KW-0521">NADP</keyword>
<evidence type="ECO:0000256" key="3">
    <source>
        <dbReference type="ARBA" id="ARBA00005062"/>
    </source>
</evidence>
<dbReference type="PANTHER" id="PTHR43331">
    <property type="entry name" value="HOMOSERINE DEHYDROGENASE"/>
    <property type="match status" value="1"/>
</dbReference>
<evidence type="ECO:0000256" key="4">
    <source>
        <dbReference type="ARBA" id="ARBA00006753"/>
    </source>
</evidence>
<dbReference type="EMBL" id="JAJEKE010000002">
    <property type="protein sequence ID" value="MCQ1528743.1"/>
    <property type="molecule type" value="Genomic_DNA"/>
</dbReference>
<dbReference type="InterPro" id="IPR002912">
    <property type="entry name" value="ACT_dom"/>
</dbReference>
<dbReference type="InterPro" id="IPR019811">
    <property type="entry name" value="HDH_CS"/>
</dbReference>
<sequence length="431" mass="46580">MTKEKIKVGIMGFGVVGTGTYKVLTENSEMVKNQTGAEIVVEKVFVRDRHKRRAVEIPESLLTTNPEDIIDNPEIDIAVELMGGQEPAYSYMMRALDNGKHVVTANKELMAKKGRSILEKADSAGVGLGFEASVCGGIPIIRAFKRSLCTDKVERIMGIVNGTTNYILTKMAQECSSYEDALKEAQARGYAEADPTADVEGYDAAYKMAILASIGFHSKVDINMVRREGISKVGKRDIECGKELGWTIKLLGIAEETEGGLEVKVSPVMLPMEHPLASVNGVNNAVFVNSEAVGELMFYGPGAGQMATGNSVASDIMEIARQIASENKMLPNCSCFADKVFAEECSSSFYIRLNAMNKPGVLGRIAGVFGSFGVSLESVLQKKTEGESAEIVWITSKVKESSFNKALESIKSLDAVNEVCSIIRVEANGHC</sequence>
<dbReference type="PROSITE" id="PS01042">
    <property type="entry name" value="HOMOSER_DHGENASE"/>
    <property type="match status" value="1"/>
</dbReference>
<evidence type="ECO:0000256" key="5">
    <source>
        <dbReference type="ARBA" id="ARBA00013213"/>
    </source>
</evidence>
<evidence type="ECO:0000256" key="14">
    <source>
        <dbReference type="RuleBase" id="RU004171"/>
    </source>
</evidence>
<evidence type="ECO:0000256" key="6">
    <source>
        <dbReference type="ARBA" id="ARBA00013376"/>
    </source>
</evidence>
<evidence type="ECO:0000256" key="9">
    <source>
        <dbReference type="ARBA" id="ARBA00022857"/>
    </source>
</evidence>
<dbReference type="Gene3D" id="3.30.70.260">
    <property type="match status" value="1"/>
</dbReference>
<dbReference type="Proteomes" id="UP001651880">
    <property type="component" value="Unassembled WGS sequence"/>
</dbReference>
<dbReference type="Gene3D" id="3.40.50.720">
    <property type="entry name" value="NAD(P)-binding Rossmann-like Domain"/>
    <property type="match status" value="1"/>
</dbReference>
<reference evidence="16 17" key="1">
    <citation type="submission" date="2021-10" db="EMBL/GenBank/DDBJ databases">
        <title>Lutispora strain m25 sp. nov., a thermophilic, non-spore-forming bacterium isolated from a lab-scale methanogenic bioreactor digesting anaerobic sludge.</title>
        <authorList>
            <person name="El Houari A."/>
            <person name="Mcdonald J."/>
        </authorList>
    </citation>
    <scope>NUCLEOTIDE SEQUENCE [LARGE SCALE GENOMIC DNA]</scope>
    <source>
        <strain evidence="17">m25</strain>
    </source>
</reference>
<dbReference type="InterPro" id="IPR001342">
    <property type="entry name" value="HDH_cat"/>
</dbReference>
<dbReference type="CDD" id="cd04881">
    <property type="entry name" value="ACT_HSDH-Hom"/>
    <property type="match status" value="1"/>
</dbReference>
<dbReference type="EC" id="1.1.1.3" evidence="5 13"/>
<keyword evidence="7 13" id="KW-0028">Amino-acid biosynthesis</keyword>
<comment type="caution">
    <text evidence="16">The sequence shown here is derived from an EMBL/GenBank/DDBJ whole genome shotgun (WGS) entry which is preliminary data.</text>
</comment>
<evidence type="ECO:0000256" key="13">
    <source>
        <dbReference type="RuleBase" id="RU000579"/>
    </source>
</evidence>